<dbReference type="EMBL" id="JEOB01000004">
    <property type="protein sequence ID" value="EXM38458.1"/>
    <property type="molecule type" value="Genomic_DNA"/>
</dbReference>
<dbReference type="AlphaFoldDB" id="A0A011VV65"/>
<proteinExistence type="predicted"/>
<evidence type="ECO:0000313" key="2">
    <source>
        <dbReference type="Proteomes" id="UP000021369"/>
    </source>
</evidence>
<dbReference type="PATRIC" id="fig|1341156.4.peg.3809"/>
<organism evidence="1 2">
    <name type="scientific">Ruminococcus albus SY3</name>
    <dbReference type="NCBI Taxonomy" id="1341156"/>
    <lineage>
        <taxon>Bacteria</taxon>
        <taxon>Bacillati</taxon>
        <taxon>Bacillota</taxon>
        <taxon>Clostridia</taxon>
        <taxon>Eubacteriales</taxon>
        <taxon>Oscillospiraceae</taxon>
        <taxon>Ruminococcus</taxon>
    </lineage>
</organism>
<evidence type="ECO:0000313" key="1">
    <source>
        <dbReference type="EMBL" id="EXM38458.1"/>
    </source>
</evidence>
<dbReference type="OrthoDB" id="1832453at2"/>
<protein>
    <submittedName>
        <fullName evidence="1">Uncharacterized protein</fullName>
    </submittedName>
</protein>
<sequence length="363" mass="43207">MCHHFNQFDHPEQNLSLLYDPDCIGFDLESLTLNDAGQNIQLHVSRKENYRYDASSVGFDRSHIGIERLPKEYQIQNDSVLDKNRMPELQRLAPEADCKYHELFEELDAAEEKERRRIWSMLLDSRNTGKRISAKIIDNKLHIFTETYNYDMPELGEYYLMDYCDGVYSFSVSDVSRFMTLYLSREKYLQYYGEYSELNTQQYTSVEEIAAHEKDYAEKGYSEHKLITRHRMNAFQRMQNEIDDLRRKLKRGKAQIRSRDLFGFGEYEMKFVAAFKIIELYKAKTEFRCEELETLRWEGMCVGYYMRSKKRAEFRLSDGRIVKLNRNDLYNGYELGLITIEEIGQFLLKYGKLSIRACMKQTS</sequence>
<reference evidence="1 2" key="1">
    <citation type="submission" date="2013-06" db="EMBL/GenBank/DDBJ databases">
        <title>Rumen cellulosomics: divergent fiber-degrading strategies revealed by comparative genome-wide analysis of six Ruminococcal strains.</title>
        <authorList>
            <person name="Dassa B."/>
            <person name="Borovok I."/>
            <person name="Lamed R."/>
            <person name="Flint H."/>
            <person name="Yeoman C.J."/>
            <person name="White B."/>
            <person name="Bayer E.A."/>
        </authorList>
    </citation>
    <scope>NUCLEOTIDE SEQUENCE [LARGE SCALE GENOMIC DNA]</scope>
    <source>
        <strain evidence="1 2">SY3</strain>
    </source>
</reference>
<name>A0A011VV65_RUMAL</name>
<gene>
    <name evidence="1" type="ORF">RASY3_13910</name>
</gene>
<comment type="caution">
    <text evidence="1">The sequence shown here is derived from an EMBL/GenBank/DDBJ whole genome shotgun (WGS) entry which is preliminary data.</text>
</comment>
<accession>A0A011VV65</accession>
<dbReference type="Proteomes" id="UP000021369">
    <property type="component" value="Unassembled WGS sequence"/>
</dbReference>
<dbReference type="RefSeq" id="WP_037289173.1">
    <property type="nucleotide sequence ID" value="NZ_JEOB01000004.1"/>
</dbReference>
<keyword evidence="2" id="KW-1185">Reference proteome</keyword>